<dbReference type="Proteomes" id="UP001165652">
    <property type="component" value="Unassembled WGS sequence"/>
</dbReference>
<proteinExistence type="predicted"/>
<dbReference type="RefSeq" id="WP_272774968.1">
    <property type="nucleotide sequence ID" value="NZ_JAQQLI010000001.1"/>
</dbReference>
<keyword evidence="1" id="KW-0732">Signal</keyword>
<evidence type="ECO:0000256" key="1">
    <source>
        <dbReference type="SAM" id="SignalP"/>
    </source>
</evidence>
<dbReference type="EMBL" id="JAQQLI010000001">
    <property type="protein sequence ID" value="MDC7784117.1"/>
    <property type="molecule type" value="Genomic_DNA"/>
</dbReference>
<gene>
    <name evidence="2" type="ORF">PQJ73_00335</name>
</gene>
<comment type="caution">
    <text evidence="2">The sequence shown here is derived from an EMBL/GenBank/DDBJ whole genome shotgun (WGS) entry which is preliminary data.</text>
</comment>
<feature type="signal peptide" evidence="1">
    <location>
        <begin position="1"/>
        <end position="23"/>
    </location>
</feature>
<evidence type="ECO:0000313" key="3">
    <source>
        <dbReference type="Proteomes" id="UP001165652"/>
    </source>
</evidence>
<organism evidence="2 3">
    <name type="scientific">Rhodoplanes tepidamans</name>
    <name type="common">Rhodoplanes cryptolactis</name>
    <dbReference type="NCBI Taxonomy" id="200616"/>
    <lineage>
        <taxon>Bacteria</taxon>
        <taxon>Pseudomonadati</taxon>
        <taxon>Pseudomonadota</taxon>
        <taxon>Alphaproteobacteria</taxon>
        <taxon>Hyphomicrobiales</taxon>
        <taxon>Nitrobacteraceae</taxon>
        <taxon>Rhodoplanes</taxon>
    </lineage>
</organism>
<keyword evidence="3" id="KW-1185">Reference proteome</keyword>
<name>A0ABT5J3U0_RHOTP</name>
<reference evidence="2" key="2">
    <citation type="submission" date="2023-02" db="EMBL/GenBank/DDBJ databases">
        <authorList>
            <person name="Rayyan A."/>
            <person name="Meyer T."/>
            <person name="Kyndt J.A."/>
        </authorList>
    </citation>
    <scope>NUCLEOTIDE SEQUENCE</scope>
    <source>
        <strain evidence="2">DSM 9987</strain>
    </source>
</reference>
<accession>A0ABT5J3U0</accession>
<sequence length="128" mass="13989">MSIVRSRIAYAGAVVLLATAAAAQTYPARPLPANQAGPYVCEVGRAAAEMRRMTDIGLIVEVGEFPPNVSVVVDKPKWDRAAPAVRRRWVQEIACATGERYANMLRTITVRARDSTRLGSFSSRDLQD</sequence>
<feature type="chain" id="PRO_5046154757" evidence="1">
    <location>
        <begin position="24"/>
        <end position="128"/>
    </location>
</feature>
<reference evidence="2" key="1">
    <citation type="journal article" date="2023" name="Microbiol Resour">
        <title>Genome Sequences of Rhodoplanes serenus and Two Thermotolerant Strains, Rhodoplanes tepidamans and 'Rhodoplanes cryptolactis,' Further Refine the Genus.</title>
        <authorList>
            <person name="Rayyan A.A."/>
            <person name="Kyndt J.A."/>
        </authorList>
    </citation>
    <scope>NUCLEOTIDE SEQUENCE</scope>
    <source>
        <strain evidence="2">DSM 9987</strain>
    </source>
</reference>
<protein>
    <submittedName>
        <fullName evidence="2">Uncharacterized protein</fullName>
    </submittedName>
</protein>
<evidence type="ECO:0000313" key="2">
    <source>
        <dbReference type="EMBL" id="MDC7784117.1"/>
    </source>
</evidence>